<name>A0ABY2YT56_9LACO</name>
<organism evidence="2 3">
    <name type="scientific">Apilactobacillus timberlakei</name>
    <dbReference type="NCBI Taxonomy" id="2008380"/>
    <lineage>
        <taxon>Bacteria</taxon>
        <taxon>Bacillati</taxon>
        <taxon>Bacillota</taxon>
        <taxon>Bacilli</taxon>
        <taxon>Lactobacillales</taxon>
        <taxon>Lactobacillaceae</taxon>
        <taxon>Apilactobacillus</taxon>
    </lineage>
</organism>
<evidence type="ECO:0000256" key="1">
    <source>
        <dbReference type="SAM" id="Phobius"/>
    </source>
</evidence>
<keyword evidence="1" id="KW-0812">Transmembrane</keyword>
<feature type="transmembrane region" description="Helical" evidence="1">
    <location>
        <begin position="32"/>
        <end position="52"/>
    </location>
</feature>
<gene>
    <name evidence="2" type="ORF">DY048_04235</name>
</gene>
<comment type="caution">
    <text evidence="2">The sequence shown here is derived from an EMBL/GenBank/DDBJ whole genome shotgun (WGS) entry which is preliminary data.</text>
</comment>
<keyword evidence="1" id="KW-0472">Membrane</keyword>
<protein>
    <recommendedName>
        <fullName evidence="4">Multipass membrane protein</fullName>
    </recommendedName>
</protein>
<evidence type="ECO:0000313" key="3">
    <source>
        <dbReference type="Proteomes" id="UP000767392"/>
    </source>
</evidence>
<proteinExistence type="predicted"/>
<keyword evidence="1" id="KW-1133">Transmembrane helix</keyword>
<dbReference type="Proteomes" id="UP000767392">
    <property type="component" value="Unassembled WGS sequence"/>
</dbReference>
<reference evidence="2 3" key="1">
    <citation type="submission" date="2018-08" db="EMBL/GenBank/DDBJ databases">
        <title>Comparative genomics of wild bee and flower associated Lactobacillus reveals potential adaptation to the bee host.</title>
        <authorList>
            <person name="Vuong H.Q."/>
            <person name="Mcfrederick Q.S."/>
        </authorList>
    </citation>
    <scope>NUCLEOTIDE SEQUENCE [LARGE SCALE GENOMIC DNA]</scope>
    <source>
        <strain evidence="2 3">HV_04</strain>
    </source>
</reference>
<dbReference type="RefSeq" id="WP_105987887.1">
    <property type="nucleotide sequence ID" value="NZ_POST01000003.1"/>
</dbReference>
<sequence>MKIDKQRLILSFLLFYLPFMLSFLSLELFDNFILFILIFACLMLMFSILSIFKNKNARIKYLYNNVMSSKNAPIDRSPIIFWSDMIFFVLLLVILSIFIISGLITINIGLLVLFAISYGLGIFIQCVTFNFEK</sequence>
<feature type="transmembrane region" description="Helical" evidence="1">
    <location>
        <begin position="110"/>
        <end position="131"/>
    </location>
</feature>
<evidence type="ECO:0008006" key="4">
    <source>
        <dbReference type="Google" id="ProtNLM"/>
    </source>
</evidence>
<feature type="transmembrane region" description="Helical" evidence="1">
    <location>
        <begin position="79"/>
        <end position="104"/>
    </location>
</feature>
<keyword evidence="3" id="KW-1185">Reference proteome</keyword>
<dbReference type="EMBL" id="QUAM01000003">
    <property type="protein sequence ID" value="TPR14160.1"/>
    <property type="molecule type" value="Genomic_DNA"/>
</dbReference>
<evidence type="ECO:0000313" key="2">
    <source>
        <dbReference type="EMBL" id="TPR14160.1"/>
    </source>
</evidence>
<accession>A0ABY2YT56</accession>
<feature type="transmembrane region" description="Helical" evidence="1">
    <location>
        <begin position="7"/>
        <end position="26"/>
    </location>
</feature>